<keyword evidence="7" id="KW-0809">Transit peptide</keyword>
<keyword evidence="7" id="KW-0150">Chloroplast</keyword>
<evidence type="ECO:0000256" key="7">
    <source>
        <dbReference type="RuleBase" id="RU363071"/>
    </source>
</evidence>
<feature type="binding site" evidence="6">
    <location>
        <position position="378"/>
    </location>
    <ligand>
        <name>phosphoenolpyruvate</name>
        <dbReference type="ChEBI" id="CHEBI:58702"/>
    </ligand>
</feature>
<gene>
    <name evidence="8" type="ORF">POBO1169_LOCUS10345</name>
</gene>
<proteinExistence type="inferred from homology"/>
<name>A0A7S0R8Z3_9CHLO</name>
<dbReference type="EC" id="2.5.1.54" evidence="7"/>
<organism evidence="8">
    <name type="scientific">Pyramimonas obovata</name>
    <dbReference type="NCBI Taxonomy" id="1411642"/>
    <lineage>
        <taxon>Eukaryota</taxon>
        <taxon>Viridiplantae</taxon>
        <taxon>Chlorophyta</taxon>
        <taxon>Pyramimonadophyceae</taxon>
        <taxon>Pyramimonadales</taxon>
        <taxon>Pyramimonadaceae</taxon>
        <taxon>Pyramimonas</taxon>
        <taxon>Pyramimonas incertae sedis</taxon>
    </lineage>
</organism>
<evidence type="ECO:0000256" key="2">
    <source>
        <dbReference type="ARBA" id="ARBA00008911"/>
    </source>
</evidence>
<comment type="subcellular location">
    <subcellularLocation>
        <location evidence="7">Plastid</location>
        <location evidence="7">Chloroplast</location>
    </subcellularLocation>
</comment>
<evidence type="ECO:0000256" key="5">
    <source>
        <dbReference type="ARBA" id="ARBA00047508"/>
    </source>
</evidence>
<feature type="binding site" evidence="6">
    <location>
        <position position="410"/>
    </location>
    <ligand>
        <name>Mn(2+)</name>
        <dbReference type="ChEBI" id="CHEBI:29035"/>
    </ligand>
</feature>
<dbReference type="InterPro" id="IPR002480">
    <property type="entry name" value="DAHP_synth_2"/>
</dbReference>
<evidence type="ECO:0000256" key="3">
    <source>
        <dbReference type="ARBA" id="ARBA00022679"/>
    </source>
</evidence>
<dbReference type="PANTHER" id="PTHR21337">
    <property type="entry name" value="PHOSPHO-2-DEHYDRO-3-DEOXYHEPTONATE ALDOLASE 1, 2"/>
    <property type="match status" value="1"/>
</dbReference>
<reference evidence="8" key="1">
    <citation type="submission" date="2021-01" db="EMBL/GenBank/DDBJ databases">
        <authorList>
            <person name="Corre E."/>
            <person name="Pelletier E."/>
            <person name="Niang G."/>
            <person name="Scheremetjew M."/>
            <person name="Finn R."/>
            <person name="Kale V."/>
            <person name="Holt S."/>
            <person name="Cochrane G."/>
            <person name="Meng A."/>
            <person name="Brown T."/>
            <person name="Cohen L."/>
        </authorList>
    </citation>
    <scope>NUCLEOTIDE SEQUENCE</scope>
    <source>
        <strain evidence="8">CCMP722</strain>
    </source>
</reference>
<evidence type="ECO:0000313" key="8">
    <source>
        <dbReference type="EMBL" id="CAD8670208.1"/>
    </source>
</evidence>
<dbReference type="InterPro" id="IPR013785">
    <property type="entry name" value="Aldolase_TIM"/>
</dbReference>
<dbReference type="EMBL" id="HBFA01020195">
    <property type="protein sequence ID" value="CAD8670208.1"/>
    <property type="molecule type" value="Transcribed_RNA"/>
</dbReference>
<dbReference type="GO" id="GO:0003849">
    <property type="term" value="F:3-deoxy-7-phosphoheptulonate synthase activity"/>
    <property type="evidence" value="ECO:0007669"/>
    <property type="project" value="UniProtKB-EC"/>
</dbReference>
<dbReference type="PANTHER" id="PTHR21337:SF0">
    <property type="entry name" value="PHOSPHO-2-DEHYDRO-3-DEOXYHEPTONATE ALDOLASE"/>
    <property type="match status" value="1"/>
</dbReference>
<evidence type="ECO:0000256" key="1">
    <source>
        <dbReference type="ARBA" id="ARBA00004688"/>
    </source>
</evidence>
<dbReference type="AlphaFoldDB" id="A0A7S0R8Z3"/>
<dbReference type="GO" id="GO:0009423">
    <property type="term" value="P:chorismate biosynthetic process"/>
    <property type="evidence" value="ECO:0007669"/>
    <property type="project" value="UniProtKB-UniPathway"/>
</dbReference>
<comment type="cofactor">
    <cofactor evidence="6">
        <name>Mn(2+)</name>
        <dbReference type="ChEBI" id="CHEBI:29035"/>
    </cofactor>
    <cofactor evidence="6">
        <name>Co(2+)</name>
        <dbReference type="ChEBI" id="CHEBI:48828"/>
    </cofactor>
    <cofactor evidence="6">
        <name>Cd(2+)</name>
        <dbReference type="ChEBI" id="CHEBI:48775"/>
    </cofactor>
    <text evidence="6">Binds 1 divalent cation per subunit. The enzyme is active with manganese, cobalt or cadmium ions.</text>
</comment>
<evidence type="ECO:0000256" key="4">
    <source>
        <dbReference type="ARBA" id="ARBA00023141"/>
    </source>
</evidence>
<dbReference type="GO" id="GO:0008652">
    <property type="term" value="P:amino acid biosynthetic process"/>
    <property type="evidence" value="ECO:0007669"/>
    <property type="project" value="UniProtKB-KW"/>
</dbReference>
<sequence>MASSTMAARGLTANNGVLSSRMQKPSALRARAMPARRGALALSRTTKCVMSPDKKQTEVERGEWSPSSWTKYEAKQQPKWPKEEQLHAVLEEIERYPPLVFAGEARNLKEKLAQVSMGKGFVLQGGDCAESFAEFKADNIRDTFRVILQMSAVLMYGSGTPVVKIGRMAGQFAKPRSADTEIIDGVELPSYRGDNINCDKFTSAARIPDPTRLIRAYNQSAATLNLLRGFSMGGYASLERVQKWNLNFVKDTEQGERFKELASQLDEAMLFLKACGVDESITRSTEFFTSHEALLLHYEQALTRLDSTTDTWYGCSAHLLWIGERTRQLDCAHIEYMRGIENPIGIKISDKCDPDELITLIDTINPTNTPGKIMIIVRMGAEKLRENLPGLIKAVEAAGKIVVWQCDPMHANTVKAKSGYKTRQFDRIRDELRAFFDVHDEMGTHAGGVHLEMTGQDVTECVGGEVEVKDSDLHERYHTHCDPRLNASQALELAFLIASRLRKSRTSTKVA</sequence>
<comment type="catalytic activity">
    <reaction evidence="5 7">
        <text>D-erythrose 4-phosphate + phosphoenolpyruvate + H2O = 7-phospho-2-dehydro-3-deoxy-D-arabino-heptonate + phosphate</text>
        <dbReference type="Rhea" id="RHEA:14717"/>
        <dbReference type="ChEBI" id="CHEBI:15377"/>
        <dbReference type="ChEBI" id="CHEBI:16897"/>
        <dbReference type="ChEBI" id="CHEBI:43474"/>
        <dbReference type="ChEBI" id="CHEBI:58394"/>
        <dbReference type="ChEBI" id="CHEBI:58702"/>
        <dbReference type="EC" id="2.5.1.54"/>
    </reaction>
</comment>
<keyword evidence="6" id="KW-0104">Cadmium</keyword>
<feature type="binding site" evidence="6">
    <location>
        <position position="128"/>
    </location>
    <ligand>
        <name>Mn(2+)</name>
        <dbReference type="ChEBI" id="CHEBI:29035"/>
    </ligand>
</feature>
<keyword evidence="6" id="KW-0170">Cobalt</keyword>
<accession>A0A7S0R8Z3</accession>
<dbReference type="UniPathway" id="UPA00053">
    <property type="reaction ID" value="UER00084"/>
</dbReference>
<comment type="pathway">
    <text evidence="1 7">Metabolic intermediate biosynthesis; chorismate biosynthesis; chorismate from D-erythrose 4-phosphate and phosphoenolpyruvate: step 1/7.</text>
</comment>
<feature type="binding site" evidence="6">
    <location>
        <position position="452"/>
    </location>
    <ligand>
        <name>Mn(2+)</name>
        <dbReference type="ChEBI" id="CHEBI:29035"/>
    </ligand>
</feature>
<feature type="binding site" evidence="6">
    <location>
        <position position="167"/>
    </location>
    <ligand>
        <name>phosphoenolpyruvate</name>
        <dbReference type="ChEBI" id="CHEBI:58702"/>
    </ligand>
</feature>
<comment type="similarity">
    <text evidence="2 7">Belongs to the class-II DAHP synthase family.</text>
</comment>
<dbReference type="SUPFAM" id="SSF51569">
    <property type="entry name" value="Aldolase"/>
    <property type="match status" value="1"/>
</dbReference>
<keyword evidence="7" id="KW-0934">Plastid</keyword>
<dbReference type="NCBIfam" id="TIGR01358">
    <property type="entry name" value="DAHP_synth_II"/>
    <property type="match status" value="1"/>
</dbReference>
<feature type="binding site" evidence="6">
    <location>
        <position position="482"/>
    </location>
    <ligand>
        <name>Mn(2+)</name>
        <dbReference type="ChEBI" id="CHEBI:29035"/>
    </ligand>
</feature>
<feature type="binding site" evidence="6">
    <location>
        <position position="347"/>
    </location>
    <ligand>
        <name>phosphoenolpyruvate</name>
        <dbReference type="ChEBI" id="CHEBI:58702"/>
    </ligand>
</feature>
<evidence type="ECO:0000256" key="6">
    <source>
        <dbReference type="PIRSR" id="PIRSR602480-1"/>
    </source>
</evidence>
<dbReference type="GO" id="GO:0009073">
    <property type="term" value="P:aromatic amino acid family biosynthetic process"/>
    <property type="evidence" value="ECO:0007669"/>
    <property type="project" value="UniProtKB-KW"/>
</dbReference>
<feature type="binding site" evidence="6">
    <location>
        <begin position="324"/>
        <end position="325"/>
    </location>
    <ligand>
        <name>phosphoenolpyruvate</name>
        <dbReference type="ChEBI" id="CHEBI:58702"/>
    </ligand>
</feature>
<keyword evidence="7" id="KW-0028">Amino-acid biosynthesis</keyword>
<keyword evidence="4 7" id="KW-0057">Aromatic amino acid biosynthesis</keyword>
<dbReference type="GO" id="GO:0009507">
    <property type="term" value="C:chloroplast"/>
    <property type="evidence" value="ECO:0007669"/>
    <property type="project" value="UniProtKB-SubCell"/>
</dbReference>
<dbReference type="Pfam" id="PF01474">
    <property type="entry name" value="DAHP_synth_2"/>
    <property type="match status" value="1"/>
</dbReference>
<protein>
    <recommendedName>
        <fullName evidence="7">Phospho-2-dehydro-3-deoxyheptonate aldolase</fullName>
        <ecNumber evidence="7">2.5.1.54</ecNumber>
    </recommendedName>
</protein>
<keyword evidence="6" id="KW-0464">Manganese</keyword>
<keyword evidence="3 7" id="KW-0808">Transferase</keyword>
<dbReference type="Gene3D" id="3.20.20.70">
    <property type="entry name" value="Aldolase class I"/>
    <property type="match status" value="1"/>
</dbReference>